<organism evidence="1 2">
    <name type="scientific">Chlorogloeopsis fritschii PCC 6912</name>
    <dbReference type="NCBI Taxonomy" id="211165"/>
    <lineage>
        <taxon>Bacteria</taxon>
        <taxon>Bacillati</taxon>
        <taxon>Cyanobacteriota</taxon>
        <taxon>Cyanophyceae</taxon>
        <taxon>Nostocales</taxon>
        <taxon>Chlorogloeopsidaceae</taxon>
        <taxon>Chlorogloeopsis</taxon>
    </lineage>
</organism>
<comment type="caution">
    <text evidence="1">The sequence shown here is derived from an EMBL/GenBank/DDBJ whole genome shotgun (WGS) entry which is preliminary data.</text>
</comment>
<protein>
    <recommendedName>
        <fullName evidence="3">Phasin domain-containing protein</fullName>
    </recommendedName>
</protein>
<dbReference type="EMBL" id="RSCJ01000041">
    <property type="protein sequence ID" value="RUR72871.1"/>
    <property type="molecule type" value="Genomic_DNA"/>
</dbReference>
<sequence>MTTTTNTNFFTDSRRQFSESQKKLAEVWEESQKQLSESQKKLVETWIDNLPTGMIQVNLSDTFQKTLNFQREFVNVALNTQQVAMQLAMETQKQFWDNYFQMTQKTAQETPSTTTASW</sequence>
<reference evidence="1 2" key="1">
    <citation type="journal article" date="2019" name="Genome Biol. Evol.">
        <title>Day and night: Metabolic profiles and evolutionary relationships of six axenic non-marine cyanobacteria.</title>
        <authorList>
            <person name="Will S.E."/>
            <person name="Henke P."/>
            <person name="Boedeker C."/>
            <person name="Huang S."/>
            <person name="Brinkmann H."/>
            <person name="Rohde M."/>
            <person name="Jarek M."/>
            <person name="Friedl T."/>
            <person name="Seufert S."/>
            <person name="Schumacher M."/>
            <person name="Overmann J."/>
            <person name="Neumann-Schaal M."/>
            <person name="Petersen J."/>
        </authorList>
    </citation>
    <scope>NUCLEOTIDE SEQUENCE [LARGE SCALE GENOMIC DNA]</scope>
    <source>
        <strain evidence="1 2">PCC 6912</strain>
    </source>
</reference>
<evidence type="ECO:0008006" key="3">
    <source>
        <dbReference type="Google" id="ProtNLM"/>
    </source>
</evidence>
<dbReference type="OrthoDB" id="515764at2"/>
<dbReference type="AlphaFoldDB" id="A0A3S1F8D3"/>
<keyword evidence="2" id="KW-1185">Reference proteome</keyword>
<proteinExistence type="predicted"/>
<accession>A0A3S1F8D3</accession>
<evidence type="ECO:0000313" key="2">
    <source>
        <dbReference type="Proteomes" id="UP000268857"/>
    </source>
</evidence>
<dbReference type="STRING" id="211165.GCA_000317285_04530"/>
<name>A0A3S1F8D3_CHLFR</name>
<evidence type="ECO:0000313" key="1">
    <source>
        <dbReference type="EMBL" id="RUR72871.1"/>
    </source>
</evidence>
<gene>
    <name evidence="1" type="ORF">PCC6912_60130</name>
</gene>
<dbReference type="RefSeq" id="WP_100227219.1">
    <property type="nucleotide sequence ID" value="NZ_AJLN01000109.1"/>
</dbReference>
<dbReference type="Proteomes" id="UP000268857">
    <property type="component" value="Unassembled WGS sequence"/>
</dbReference>